<keyword evidence="3" id="KW-1185">Reference proteome</keyword>
<comment type="caution">
    <text evidence="2">The sequence shown here is derived from an EMBL/GenBank/DDBJ whole genome shotgun (WGS) entry which is preliminary data.</text>
</comment>
<reference evidence="2" key="1">
    <citation type="submission" date="2020-05" db="EMBL/GenBank/DDBJ databases">
        <title>Phylogenomic resolution of chytrid fungi.</title>
        <authorList>
            <person name="Stajich J.E."/>
            <person name="Amses K."/>
            <person name="Simmons R."/>
            <person name="Seto K."/>
            <person name="Myers J."/>
            <person name="Bonds A."/>
            <person name="Quandt C.A."/>
            <person name="Barry K."/>
            <person name="Liu P."/>
            <person name="Grigoriev I."/>
            <person name="Longcore J.E."/>
            <person name="James T.Y."/>
        </authorList>
    </citation>
    <scope>NUCLEOTIDE SEQUENCE</scope>
    <source>
        <strain evidence="2">JEL0318</strain>
    </source>
</reference>
<sequence>MEIDFIIFLALLAWEVLKLLARIENRRMVFGRLRQNPNGRGTCGSKGNPRVPILNPLLPWDLVSGARLLAILTRGTWTVLKFDNDERIRMHYYQNGAITVMSAREWRKKEQIWTKEPRKEGRIKWVIQFGILPMTQEEVEKEGRRALKDGELREFEAEVEEDGTRYKYFLVGQTGDRMFKVERLEKDAADFPDDAPCPWGDRVAWELRFRAEMAALRLKHMSILVQTSISNFLTAAPSVNLVVIPSIASTVALAINPSVDPSVGPSVSPSVNPVNPSIDSSANATIDAPSAAVLAAVLPQTTKSIPDKMTAPPSRSPPLRTGRSTPAKASAPPAPVVQRSVTDFFSRPSTSLPAPPVPAPMPTPAQIPTTAPTPAPLRRSIRVKLSKLTPPTMSVKAARMKDAPERRRNNKSKGVEKPKRVTKPRNINVPPQFTFADAWISDEQRTTTFNEIGPWTLSEIAARARLNLFIPMGLFTDELVDRFIARKNRFQDMWEQERLKLFQRWKFQIEEGEQYWKKKIARGEYEMVPKEGTGFIGNLYDDVYQTKVYRETWVWQQYRWGADWVAKYEYRVGDKVKAKLYTTNEIVGNSPPSQGSPWQKKAYTVQDRHVFKLGPTTDMIGPFDVQKYAKYQRLGHRGRKKKRINKRAGEVLVNCSSDSMLRPASWVHGQEILWKDLEERSPSQKRSGKKRKMG</sequence>
<evidence type="ECO:0000256" key="1">
    <source>
        <dbReference type="SAM" id="MobiDB-lite"/>
    </source>
</evidence>
<accession>A0AAD5SC24</accession>
<dbReference type="AlphaFoldDB" id="A0AAD5SC24"/>
<gene>
    <name evidence="2" type="ORF">HK097_009159</name>
</gene>
<dbReference type="EMBL" id="JADGJD010000587">
    <property type="protein sequence ID" value="KAJ3049849.1"/>
    <property type="molecule type" value="Genomic_DNA"/>
</dbReference>
<protein>
    <submittedName>
        <fullName evidence="2">Uncharacterized protein</fullName>
    </submittedName>
</protein>
<feature type="region of interest" description="Disordered" evidence="1">
    <location>
        <begin position="304"/>
        <end position="338"/>
    </location>
</feature>
<feature type="region of interest" description="Disordered" evidence="1">
    <location>
        <begin position="389"/>
        <end position="427"/>
    </location>
</feature>
<proteinExistence type="predicted"/>
<feature type="compositionally biased region" description="Basic and acidic residues" evidence="1">
    <location>
        <begin position="399"/>
        <end position="419"/>
    </location>
</feature>
<dbReference type="Proteomes" id="UP001212841">
    <property type="component" value="Unassembled WGS sequence"/>
</dbReference>
<name>A0AAD5SC24_9FUNG</name>
<organism evidence="2 3">
    <name type="scientific">Rhizophlyctis rosea</name>
    <dbReference type="NCBI Taxonomy" id="64517"/>
    <lineage>
        <taxon>Eukaryota</taxon>
        <taxon>Fungi</taxon>
        <taxon>Fungi incertae sedis</taxon>
        <taxon>Chytridiomycota</taxon>
        <taxon>Chytridiomycota incertae sedis</taxon>
        <taxon>Chytridiomycetes</taxon>
        <taxon>Rhizophlyctidales</taxon>
        <taxon>Rhizophlyctidaceae</taxon>
        <taxon>Rhizophlyctis</taxon>
    </lineage>
</organism>
<evidence type="ECO:0000313" key="3">
    <source>
        <dbReference type="Proteomes" id="UP001212841"/>
    </source>
</evidence>
<evidence type="ECO:0000313" key="2">
    <source>
        <dbReference type="EMBL" id="KAJ3049849.1"/>
    </source>
</evidence>